<keyword evidence="3" id="KW-0808">Transferase</keyword>
<dbReference type="Pfam" id="PF02780">
    <property type="entry name" value="Transketolase_C"/>
    <property type="match status" value="1"/>
</dbReference>
<evidence type="ECO:0000313" key="7">
    <source>
        <dbReference type="Proteomes" id="UP000178417"/>
    </source>
</evidence>
<keyword evidence="4" id="KW-0786">Thiamine pyrophosphate</keyword>
<evidence type="ECO:0000256" key="4">
    <source>
        <dbReference type="ARBA" id="ARBA00023052"/>
    </source>
</evidence>
<dbReference type="InterPro" id="IPR020826">
    <property type="entry name" value="Transketolase_BS"/>
</dbReference>
<name>A0A1F4SUY2_UNCSA</name>
<evidence type="ECO:0000256" key="2">
    <source>
        <dbReference type="ARBA" id="ARBA00007131"/>
    </source>
</evidence>
<evidence type="ECO:0000256" key="3">
    <source>
        <dbReference type="ARBA" id="ARBA00022679"/>
    </source>
</evidence>
<dbReference type="InterPro" id="IPR029061">
    <property type="entry name" value="THDP-binding"/>
</dbReference>
<dbReference type="Proteomes" id="UP000178417">
    <property type="component" value="Unassembled WGS sequence"/>
</dbReference>
<dbReference type="SMART" id="SM00861">
    <property type="entry name" value="Transket_pyr"/>
    <property type="match status" value="1"/>
</dbReference>
<dbReference type="SUPFAM" id="SSF52518">
    <property type="entry name" value="Thiamin diphosphate-binding fold (THDP-binding)"/>
    <property type="match status" value="1"/>
</dbReference>
<dbReference type="SUPFAM" id="SSF52922">
    <property type="entry name" value="TK C-terminal domain-like"/>
    <property type="match status" value="1"/>
</dbReference>
<comment type="caution">
    <text evidence="6">The sequence shown here is derived from an EMBL/GenBank/DDBJ whole genome shotgun (WGS) entry which is preliminary data.</text>
</comment>
<dbReference type="AlphaFoldDB" id="A0A1F4SUY2"/>
<organism evidence="6 7">
    <name type="scientific">candidate division WOR-1 bacterium RIFOXYB2_FULL_37_13</name>
    <dbReference type="NCBI Taxonomy" id="1802579"/>
    <lineage>
        <taxon>Bacteria</taxon>
        <taxon>Bacillati</taxon>
        <taxon>Saganbacteria</taxon>
    </lineage>
</organism>
<gene>
    <name evidence="6" type="ORF">A2310_06770</name>
</gene>
<dbReference type="CDD" id="cd07033">
    <property type="entry name" value="TPP_PYR_DXS_TK_like"/>
    <property type="match status" value="1"/>
</dbReference>
<proteinExistence type="inferred from homology"/>
<dbReference type="InterPro" id="IPR051157">
    <property type="entry name" value="PDH/Transketolase"/>
</dbReference>
<comment type="cofactor">
    <cofactor evidence="1">
        <name>thiamine diphosphate</name>
        <dbReference type="ChEBI" id="CHEBI:58937"/>
    </cofactor>
</comment>
<feature type="domain" description="Transketolase-like pyrimidine-binding" evidence="5">
    <location>
        <begin position="8"/>
        <end position="173"/>
    </location>
</feature>
<dbReference type="InterPro" id="IPR005475">
    <property type="entry name" value="Transketolase-like_Pyr-bd"/>
</dbReference>
<dbReference type="STRING" id="1802579.A2310_06770"/>
<evidence type="ECO:0000259" key="5">
    <source>
        <dbReference type="SMART" id="SM00861"/>
    </source>
</evidence>
<dbReference type="EMBL" id="MEUB01000011">
    <property type="protein sequence ID" value="OGC24230.1"/>
    <property type="molecule type" value="Genomic_DNA"/>
</dbReference>
<dbReference type="GO" id="GO:0016740">
    <property type="term" value="F:transferase activity"/>
    <property type="evidence" value="ECO:0007669"/>
    <property type="project" value="UniProtKB-KW"/>
</dbReference>
<dbReference type="InterPro" id="IPR009014">
    <property type="entry name" value="Transketo_C/PFOR_II"/>
</dbReference>
<dbReference type="Pfam" id="PF02779">
    <property type="entry name" value="Transket_pyr"/>
    <property type="match status" value="1"/>
</dbReference>
<evidence type="ECO:0000256" key="1">
    <source>
        <dbReference type="ARBA" id="ARBA00001964"/>
    </source>
</evidence>
<accession>A0A1F4SUY2</accession>
<comment type="similarity">
    <text evidence="2">Belongs to the transketolase family.</text>
</comment>
<dbReference type="Gene3D" id="3.40.50.970">
    <property type="match status" value="1"/>
</dbReference>
<dbReference type="FunFam" id="3.40.50.970:FF:000129">
    <property type="entry name" value="Transketolase"/>
    <property type="match status" value="1"/>
</dbReference>
<dbReference type="InterPro" id="IPR033248">
    <property type="entry name" value="Transketolase_C"/>
</dbReference>
<dbReference type="PROSITE" id="PS00802">
    <property type="entry name" value="TRANSKETOLASE_2"/>
    <property type="match status" value="1"/>
</dbReference>
<sequence>MTNDKKSEATRDAYGKILAILGKENPNIVVLDADLAVSTKTAIFRKEFPDRFFDMGIAEQDMIGTAAGLAASGKIAFASTFAVFGSGRTWDQIRMSCAYTRLNVKIVVTHGGITTGEDGASHQANEDLAIMRVIPNMTVIVPADSIETVKVIRAVADFSGPVYVRLSRIATPIVYENTDYKFKIGKGIVMREGKDVSLFACGIMVAMALEAAENLGKENISAEVINLHTIKPIDQKLVIKSASKTGAVVTCEEHSIIGGLGSAVSEILAENYPAPIKRIGVKDTFGESGNPKDLLVKYGLTSQEIVKAAKSVIARKI</sequence>
<protein>
    <submittedName>
        <fullName evidence="6">Transketolase</fullName>
    </submittedName>
</protein>
<dbReference type="Gene3D" id="3.40.50.920">
    <property type="match status" value="1"/>
</dbReference>
<dbReference type="PANTHER" id="PTHR43825:SF1">
    <property type="entry name" value="TRANSKETOLASE-LIKE PYRIMIDINE-BINDING DOMAIN-CONTAINING PROTEIN"/>
    <property type="match status" value="1"/>
</dbReference>
<dbReference type="PANTHER" id="PTHR43825">
    <property type="entry name" value="PYRUVATE DEHYDROGENASE E1 COMPONENT"/>
    <property type="match status" value="1"/>
</dbReference>
<reference evidence="6 7" key="1">
    <citation type="journal article" date="2016" name="Nat. Commun.">
        <title>Thousands of microbial genomes shed light on interconnected biogeochemical processes in an aquifer system.</title>
        <authorList>
            <person name="Anantharaman K."/>
            <person name="Brown C.T."/>
            <person name="Hug L.A."/>
            <person name="Sharon I."/>
            <person name="Castelle C.J."/>
            <person name="Probst A.J."/>
            <person name="Thomas B.C."/>
            <person name="Singh A."/>
            <person name="Wilkins M.J."/>
            <person name="Karaoz U."/>
            <person name="Brodie E.L."/>
            <person name="Williams K.H."/>
            <person name="Hubbard S.S."/>
            <person name="Banfield J.F."/>
        </authorList>
    </citation>
    <scope>NUCLEOTIDE SEQUENCE [LARGE SCALE GENOMIC DNA]</scope>
</reference>
<evidence type="ECO:0000313" key="6">
    <source>
        <dbReference type="EMBL" id="OGC24230.1"/>
    </source>
</evidence>